<evidence type="ECO:0000259" key="1">
    <source>
        <dbReference type="Pfam" id="PF13488"/>
    </source>
</evidence>
<sequence>MQRSIYLLIAAVLGICFTGCYTPQGRPDYTASGALAGAATGAIAGSLTHHPGHGAVVGGAVGALVGGLIGHGMDQAQAAQLRAQAPQTLQRVETGLPLTAADVQALSRAGVGDDLIISQIRNSRTVYHLTSADIIALKNSGVSERVIDFMINTPAQIPSAQVSGVIGTLPPPPPVETVVVRPGPDYFWVGGAWLWLGDRWFWNHGYWYRPLHPHHHHFHHPGRRPR</sequence>
<gene>
    <name evidence="2" type="ORF">DSCO28_68830</name>
</gene>
<dbReference type="Pfam" id="PF13488">
    <property type="entry name" value="Gly-zipper_Omp"/>
    <property type="match status" value="1"/>
</dbReference>
<proteinExistence type="predicted"/>
<dbReference type="AlphaFoldDB" id="A0A5K8A1G5"/>
<accession>A0A5K8A1G5</accession>
<dbReference type="Proteomes" id="UP000425960">
    <property type="component" value="Chromosome"/>
</dbReference>
<evidence type="ECO:0000313" key="3">
    <source>
        <dbReference type="Proteomes" id="UP000425960"/>
    </source>
</evidence>
<protein>
    <recommendedName>
        <fullName evidence="1">Glycine zipper domain-containing protein</fullName>
    </recommendedName>
</protein>
<feature type="domain" description="Glycine zipper" evidence="1">
    <location>
        <begin position="33"/>
        <end position="76"/>
    </location>
</feature>
<organism evidence="2 3">
    <name type="scientific">Desulfosarcina ovata subsp. sediminis</name>
    <dbReference type="NCBI Taxonomy" id="885957"/>
    <lineage>
        <taxon>Bacteria</taxon>
        <taxon>Pseudomonadati</taxon>
        <taxon>Thermodesulfobacteriota</taxon>
        <taxon>Desulfobacteria</taxon>
        <taxon>Desulfobacterales</taxon>
        <taxon>Desulfosarcinaceae</taxon>
        <taxon>Desulfosarcina</taxon>
    </lineage>
</organism>
<reference evidence="2 3" key="1">
    <citation type="submission" date="2019-11" db="EMBL/GenBank/DDBJ databases">
        <title>Comparative genomics of hydrocarbon-degrading Desulfosarcina strains.</title>
        <authorList>
            <person name="Watanabe M."/>
            <person name="Kojima H."/>
            <person name="Fukui M."/>
        </authorList>
    </citation>
    <scope>NUCLEOTIDE SEQUENCE [LARGE SCALE GENOMIC DNA]</scope>
    <source>
        <strain evidence="2 3">28bB2T</strain>
    </source>
</reference>
<dbReference type="EMBL" id="AP021876">
    <property type="protein sequence ID" value="BBO86317.1"/>
    <property type="molecule type" value="Genomic_DNA"/>
</dbReference>
<evidence type="ECO:0000313" key="2">
    <source>
        <dbReference type="EMBL" id="BBO86317.1"/>
    </source>
</evidence>
<dbReference type="InterPro" id="IPR039567">
    <property type="entry name" value="Gly-zipper"/>
</dbReference>
<dbReference type="RefSeq" id="WP_173180072.1">
    <property type="nucleotide sequence ID" value="NZ_AP021876.1"/>
</dbReference>
<name>A0A5K8A1G5_9BACT</name>
<dbReference type="KEGG" id="dov:DSCO28_68830"/>